<feature type="compositionally biased region" description="Polar residues" evidence="1">
    <location>
        <begin position="521"/>
        <end position="537"/>
    </location>
</feature>
<feature type="compositionally biased region" description="Polar residues" evidence="1">
    <location>
        <begin position="562"/>
        <end position="597"/>
    </location>
</feature>
<feature type="compositionally biased region" description="Low complexity" evidence="1">
    <location>
        <begin position="805"/>
        <end position="820"/>
    </location>
</feature>
<accession>A0A2N9H3R2</accession>
<evidence type="ECO:0000313" key="3">
    <source>
        <dbReference type="EMBL" id="SPD06271.1"/>
    </source>
</evidence>
<feature type="region of interest" description="Disordered" evidence="1">
    <location>
        <begin position="465"/>
        <end position="679"/>
    </location>
</feature>
<feature type="compositionally biased region" description="Low complexity" evidence="1">
    <location>
        <begin position="541"/>
        <end position="561"/>
    </location>
</feature>
<feature type="compositionally biased region" description="Polar residues" evidence="1">
    <location>
        <begin position="631"/>
        <end position="641"/>
    </location>
</feature>
<feature type="domain" description="Aminotransferase-like plant mobile" evidence="2">
    <location>
        <begin position="68"/>
        <end position="433"/>
    </location>
</feature>
<evidence type="ECO:0000259" key="2">
    <source>
        <dbReference type="Pfam" id="PF10536"/>
    </source>
</evidence>
<dbReference type="Pfam" id="PF10536">
    <property type="entry name" value="PMD"/>
    <property type="match status" value="1"/>
</dbReference>
<feature type="compositionally biased region" description="Pro residues" evidence="1">
    <location>
        <begin position="501"/>
        <end position="512"/>
    </location>
</feature>
<proteinExistence type="predicted"/>
<dbReference type="InterPro" id="IPR019557">
    <property type="entry name" value="AminoTfrase-like_pln_mobile"/>
</dbReference>
<feature type="region of interest" description="Disordered" evidence="1">
    <location>
        <begin position="749"/>
        <end position="820"/>
    </location>
</feature>
<feature type="compositionally biased region" description="Pro residues" evidence="1">
    <location>
        <begin position="618"/>
        <end position="627"/>
    </location>
</feature>
<sequence>MDDLGIIPGPIDASVLTLQAKHRSTDIWNNDMGGDIQKLILHCRRREAVLSRSNRPHPRIVSYLQRAGFYGLYCLRFIQLDWALISAFVERWRPETHTFHLPLGEMTITLQDMEVMLGLPVDGRPVIRSTILKWPELCGELLGVIPPPEKLVGCRLNMTWLSETFGVLPDNADEVTVQRYARAYILEMLGGSVFADTSGDLVHLLWLMFLDDFDTAGEYSWGSAALAWLYRQLCNAAKARTKDIGGALILVQLWAWSRFPRMTPEIVSIQPIDYGVDAAGQPLPQGPYGIRWCNAKCQKNVSTHVLRHYRSALGMQHPDEIVWQPYINANLPDYCLRGREIWRTMVPLICVHIVEMHCPDRVLRQFGMQQSIPRPINTYVTLHAVTLRKKETDWTKKWESHVDTWNNRLEHVITSDIVSDPMSYNDEYMVWYRRITRRYISKQSASFDALADVLLNIYHMFPSSHPAKSTHPVAPTIAEPSSSTHSVIPSSPPTQSTHPSTPHPTHPVTPHPTHPDTLHPAQSTHPVTPHPTQSTHPVTLHPTQSTHSVTTHPTHPVTSHPAQSIHSVTPYSTHLVTPHPTRSTHPVTPHPIQSTHPVTLHPIHPVTPHPAQSTHPVTPHPTHPVTPHPVQSTYSDTTHPAQSIHPDTTHPAQSIHPVTTHPAQSTPVTTHPTQPTHSVSPHIIDLTHLVTPVTTHFTPPPITPYIEETPTGSTQTYSPPPSLIPTTVTPDPIQSTHPVTLHPIHPVTPHPAQSTHPVTPHPTHPVTPHPVQSTYPDTTHPAQSIHPDTTHPAQSIHPVTTHPAQSTPVTTHPTQPTHSVSPHIIDPTHLVTPVTTHFTPPPITPYIEETPTGSTQTYSPPPSLIPTTVPPAPAPLAEDVGRRRNPPRNVKARGCGTSSAYHQHYKSVPYVPKPNEARVMYESLQSHPNARGSAIGENKFCKAYLVFINASVVTRLVVYSRNTSQRRIQCLKYLVLANMLMESEVNPIDVLLLRNSVAFYVSGFGCMRNGAYCY</sequence>
<protein>
    <recommendedName>
        <fullName evidence="2">Aminotransferase-like plant mobile domain-containing protein</fullName>
    </recommendedName>
</protein>
<feature type="compositionally biased region" description="Low complexity" evidence="1">
    <location>
        <begin position="480"/>
        <end position="500"/>
    </location>
</feature>
<reference evidence="3" key="1">
    <citation type="submission" date="2018-02" db="EMBL/GenBank/DDBJ databases">
        <authorList>
            <person name="Cohen D.B."/>
            <person name="Kent A.D."/>
        </authorList>
    </citation>
    <scope>NUCLEOTIDE SEQUENCE</scope>
</reference>
<name>A0A2N9H3R2_FAGSY</name>
<feature type="compositionally biased region" description="Low complexity" evidence="1">
    <location>
        <begin position="664"/>
        <end position="679"/>
    </location>
</feature>
<dbReference type="InterPro" id="IPR044824">
    <property type="entry name" value="MAIN-like"/>
</dbReference>
<dbReference type="AlphaFoldDB" id="A0A2N9H3R2"/>
<gene>
    <name evidence="3" type="ORF">FSB_LOCUS34153</name>
</gene>
<dbReference type="GO" id="GO:0010073">
    <property type="term" value="P:meristem maintenance"/>
    <property type="evidence" value="ECO:0007669"/>
    <property type="project" value="InterPro"/>
</dbReference>
<dbReference type="EMBL" id="OIVN01002768">
    <property type="protein sequence ID" value="SPD06271.1"/>
    <property type="molecule type" value="Genomic_DNA"/>
</dbReference>
<feature type="compositionally biased region" description="Polar residues" evidence="1">
    <location>
        <begin position="772"/>
        <end position="782"/>
    </location>
</feature>
<evidence type="ECO:0000256" key="1">
    <source>
        <dbReference type="SAM" id="MobiDB-lite"/>
    </source>
</evidence>
<dbReference type="PANTHER" id="PTHR46033:SF8">
    <property type="entry name" value="PROTEIN MAINTENANCE OF MERISTEMS-LIKE"/>
    <property type="match status" value="1"/>
</dbReference>
<dbReference type="PANTHER" id="PTHR46033">
    <property type="entry name" value="PROTEIN MAIN-LIKE 2"/>
    <property type="match status" value="1"/>
</dbReference>
<feature type="compositionally biased region" description="Pro residues" evidence="1">
    <location>
        <begin position="759"/>
        <end position="768"/>
    </location>
</feature>
<organism evidence="3">
    <name type="scientific">Fagus sylvatica</name>
    <name type="common">Beechnut</name>
    <dbReference type="NCBI Taxonomy" id="28930"/>
    <lineage>
        <taxon>Eukaryota</taxon>
        <taxon>Viridiplantae</taxon>
        <taxon>Streptophyta</taxon>
        <taxon>Embryophyta</taxon>
        <taxon>Tracheophyta</taxon>
        <taxon>Spermatophyta</taxon>
        <taxon>Magnoliopsida</taxon>
        <taxon>eudicotyledons</taxon>
        <taxon>Gunneridae</taxon>
        <taxon>Pentapetalae</taxon>
        <taxon>rosids</taxon>
        <taxon>fabids</taxon>
        <taxon>Fagales</taxon>
        <taxon>Fagaceae</taxon>
        <taxon>Fagus</taxon>
    </lineage>
</organism>